<evidence type="ECO:0000256" key="7">
    <source>
        <dbReference type="ARBA" id="ARBA00023136"/>
    </source>
</evidence>
<dbReference type="InterPro" id="IPR037066">
    <property type="entry name" value="Plug_dom_sf"/>
</dbReference>
<evidence type="ECO:0000256" key="6">
    <source>
        <dbReference type="ARBA" id="ARBA00023077"/>
    </source>
</evidence>
<evidence type="ECO:0000256" key="1">
    <source>
        <dbReference type="ARBA" id="ARBA00004571"/>
    </source>
</evidence>
<dbReference type="GO" id="GO:0015344">
    <property type="term" value="F:siderophore uptake transmembrane transporter activity"/>
    <property type="evidence" value="ECO:0007669"/>
    <property type="project" value="TreeGrafter"/>
</dbReference>
<dbReference type="PANTHER" id="PTHR30069:SF29">
    <property type="entry name" value="HEMOGLOBIN AND HEMOGLOBIN-HAPTOGLOBIN-BINDING PROTEIN 1-RELATED"/>
    <property type="match status" value="1"/>
</dbReference>
<gene>
    <name evidence="14" type="ORF">DXN04_29020</name>
</gene>
<evidence type="ECO:0000256" key="3">
    <source>
        <dbReference type="ARBA" id="ARBA00022452"/>
    </source>
</evidence>
<keyword evidence="6 11" id="KW-0798">TonB box</keyword>
<dbReference type="CDD" id="cd01347">
    <property type="entry name" value="ligand_gated_channel"/>
    <property type="match status" value="1"/>
</dbReference>
<sequence length="683" mass="76352">MNLNIPGILLPLFCVLHTQAQTTDTTRLNEITVTASAMPVELRKIASSVSILKNSDPEMKQIQTIDEALRYMPGVAVDRNRGLTTTGSHTTVTLRGTGSAGRTLILKDGIPLNDAYTGGVSLWNSIAGNSIARIEVVRGPGSSIYGSSSMGGTINLVTENPRKQGSFGADVRYGSMNTLIANVKGGRLFNNGFGIMAFVEYKKTSGYQYMADSLWKNYYQKPSMELLNANVKISYQLNDRSKLEGIIDLHTENPASGTSVLYKEKNKVANFLLRYSGKNNWFDYSASAYYNHEKMNTDALNYNTEKGAFSTDYYTTNVPIDVSGFIGKISRKIGINDLTIGGDVRLNKLSSEKYYYGKGNQNYSGNQNFYSLFINDELSVGNSLNFNLGLRWDNWHNDNGKFFDNQSGTPISIHYSNASSSVLSPKAGVVYRINEQFRLRSVYAMGFKAPSMYYMYNSSLLGTTFRLGNPDLKPERMVYSVEAGADYTLGQKLEISATAYTSRYKDFLDAVLIDASQVPSYFDPGNWAVRQYINIGAVRLSGIETSVRYKVAPYLTTILSYFYNDSKILKYESNTAYEGNEMDGNPHHRIDGGISFSKAKYFDASVWVRYATKSYGDLENTKARELAATTVFDLRVAKQIRQFNVYANVLNLFDKLYYGYYGSATSYYYAPRRSFNVGLSYNL</sequence>
<evidence type="ECO:0000259" key="13">
    <source>
        <dbReference type="Pfam" id="PF07715"/>
    </source>
</evidence>
<dbReference type="EMBL" id="QTJV01000014">
    <property type="protein sequence ID" value="RFM31424.1"/>
    <property type="molecule type" value="Genomic_DNA"/>
</dbReference>
<keyword evidence="15" id="KW-1185">Reference proteome</keyword>
<comment type="similarity">
    <text evidence="10 11">Belongs to the TonB-dependent receptor family.</text>
</comment>
<dbReference type="Pfam" id="PF07715">
    <property type="entry name" value="Plug"/>
    <property type="match status" value="1"/>
</dbReference>
<dbReference type="PANTHER" id="PTHR30069">
    <property type="entry name" value="TONB-DEPENDENT OUTER MEMBRANE RECEPTOR"/>
    <property type="match status" value="1"/>
</dbReference>
<keyword evidence="8 14" id="KW-0675">Receptor</keyword>
<evidence type="ECO:0000256" key="2">
    <source>
        <dbReference type="ARBA" id="ARBA00022448"/>
    </source>
</evidence>
<keyword evidence="7 10" id="KW-0472">Membrane</keyword>
<accession>A0A3E1NUA5</accession>
<dbReference type="Gene3D" id="2.170.130.10">
    <property type="entry name" value="TonB-dependent receptor, plug domain"/>
    <property type="match status" value="1"/>
</dbReference>
<evidence type="ECO:0000256" key="10">
    <source>
        <dbReference type="PROSITE-ProRule" id="PRU01360"/>
    </source>
</evidence>
<keyword evidence="4 10" id="KW-0812">Transmembrane</keyword>
<keyword evidence="5" id="KW-0732">Signal</keyword>
<organism evidence="14 15">
    <name type="scientific">Chitinophaga silvisoli</name>
    <dbReference type="NCBI Taxonomy" id="2291814"/>
    <lineage>
        <taxon>Bacteria</taxon>
        <taxon>Pseudomonadati</taxon>
        <taxon>Bacteroidota</taxon>
        <taxon>Chitinophagia</taxon>
        <taxon>Chitinophagales</taxon>
        <taxon>Chitinophagaceae</taxon>
        <taxon>Chitinophaga</taxon>
    </lineage>
</organism>
<feature type="domain" description="TonB-dependent receptor-like beta-barrel" evidence="12">
    <location>
        <begin position="261"/>
        <end position="652"/>
    </location>
</feature>
<dbReference type="InterPro" id="IPR039426">
    <property type="entry name" value="TonB-dep_rcpt-like"/>
</dbReference>
<evidence type="ECO:0000256" key="8">
    <source>
        <dbReference type="ARBA" id="ARBA00023170"/>
    </source>
</evidence>
<dbReference type="GO" id="GO:0009279">
    <property type="term" value="C:cell outer membrane"/>
    <property type="evidence" value="ECO:0007669"/>
    <property type="project" value="UniProtKB-SubCell"/>
</dbReference>
<evidence type="ECO:0000259" key="12">
    <source>
        <dbReference type="Pfam" id="PF00593"/>
    </source>
</evidence>
<evidence type="ECO:0000256" key="9">
    <source>
        <dbReference type="ARBA" id="ARBA00023237"/>
    </source>
</evidence>
<feature type="domain" description="TonB-dependent receptor plug" evidence="13">
    <location>
        <begin position="42"/>
        <end position="153"/>
    </location>
</feature>
<comment type="subcellular location">
    <subcellularLocation>
        <location evidence="1 10">Cell outer membrane</location>
        <topology evidence="1 10">Multi-pass membrane protein</topology>
    </subcellularLocation>
</comment>
<keyword evidence="9 10" id="KW-0998">Cell outer membrane</keyword>
<dbReference type="Proteomes" id="UP000261174">
    <property type="component" value="Unassembled WGS sequence"/>
</dbReference>
<evidence type="ECO:0000256" key="11">
    <source>
        <dbReference type="RuleBase" id="RU003357"/>
    </source>
</evidence>
<dbReference type="AlphaFoldDB" id="A0A3E1NUA5"/>
<evidence type="ECO:0000256" key="4">
    <source>
        <dbReference type="ARBA" id="ARBA00022692"/>
    </source>
</evidence>
<dbReference type="Pfam" id="PF00593">
    <property type="entry name" value="TonB_dep_Rec_b-barrel"/>
    <property type="match status" value="1"/>
</dbReference>
<dbReference type="GO" id="GO:0044718">
    <property type="term" value="P:siderophore transmembrane transport"/>
    <property type="evidence" value="ECO:0007669"/>
    <property type="project" value="TreeGrafter"/>
</dbReference>
<protein>
    <submittedName>
        <fullName evidence="14">TonB-dependent receptor</fullName>
    </submittedName>
</protein>
<comment type="caution">
    <text evidence="14">The sequence shown here is derived from an EMBL/GenBank/DDBJ whole genome shotgun (WGS) entry which is preliminary data.</text>
</comment>
<dbReference type="SUPFAM" id="SSF56935">
    <property type="entry name" value="Porins"/>
    <property type="match status" value="1"/>
</dbReference>
<keyword evidence="3 10" id="KW-1134">Transmembrane beta strand</keyword>
<keyword evidence="2 10" id="KW-0813">Transport</keyword>
<evidence type="ECO:0000256" key="5">
    <source>
        <dbReference type="ARBA" id="ARBA00022729"/>
    </source>
</evidence>
<name>A0A3E1NUA5_9BACT</name>
<dbReference type="InterPro" id="IPR000531">
    <property type="entry name" value="Beta-barrel_TonB"/>
</dbReference>
<proteinExistence type="inferred from homology"/>
<evidence type="ECO:0000313" key="15">
    <source>
        <dbReference type="Proteomes" id="UP000261174"/>
    </source>
</evidence>
<reference evidence="14 15" key="1">
    <citation type="submission" date="2018-08" db="EMBL/GenBank/DDBJ databases">
        <title>Chitinophaga sp. K20C18050901, a novel bacterium isolated from forest soil.</title>
        <authorList>
            <person name="Wang C."/>
        </authorList>
    </citation>
    <scope>NUCLEOTIDE SEQUENCE [LARGE SCALE GENOMIC DNA]</scope>
    <source>
        <strain evidence="14 15">K20C18050901</strain>
    </source>
</reference>
<dbReference type="Gene3D" id="2.40.170.20">
    <property type="entry name" value="TonB-dependent receptor, beta-barrel domain"/>
    <property type="match status" value="1"/>
</dbReference>
<dbReference type="PROSITE" id="PS52016">
    <property type="entry name" value="TONB_DEPENDENT_REC_3"/>
    <property type="match status" value="1"/>
</dbReference>
<dbReference type="InterPro" id="IPR036942">
    <property type="entry name" value="Beta-barrel_TonB_sf"/>
</dbReference>
<dbReference type="RefSeq" id="WP_116856922.1">
    <property type="nucleotide sequence ID" value="NZ_QTJV01000014.1"/>
</dbReference>
<dbReference type="OrthoDB" id="9764669at2"/>
<dbReference type="InterPro" id="IPR012910">
    <property type="entry name" value="Plug_dom"/>
</dbReference>
<evidence type="ECO:0000313" key="14">
    <source>
        <dbReference type="EMBL" id="RFM31424.1"/>
    </source>
</evidence>